<dbReference type="PANTHER" id="PTHR30576">
    <property type="entry name" value="COLANIC BIOSYNTHESIS UDP-GLUCOSE LIPID CARRIER TRANSFERASE"/>
    <property type="match status" value="1"/>
</dbReference>
<reference evidence="4" key="1">
    <citation type="journal article" date="2020" name="mSystems">
        <title>Genome- and Community-Level Interaction Insights into Carbon Utilization and Element Cycling Functions of Hydrothermarchaeota in Hydrothermal Sediment.</title>
        <authorList>
            <person name="Zhou Z."/>
            <person name="Liu Y."/>
            <person name="Xu W."/>
            <person name="Pan J."/>
            <person name="Luo Z.H."/>
            <person name="Li M."/>
        </authorList>
    </citation>
    <scope>NUCLEOTIDE SEQUENCE [LARGE SCALE GENOMIC DNA]</scope>
    <source>
        <strain evidence="4">SpSt-417</strain>
    </source>
</reference>
<evidence type="ECO:0000256" key="2">
    <source>
        <dbReference type="SAM" id="Phobius"/>
    </source>
</evidence>
<comment type="caution">
    <text evidence="4">The sequence shown here is derived from an EMBL/GenBank/DDBJ whole genome shotgun (WGS) entry which is preliminary data.</text>
</comment>
<keyword evidence="4" id="KW-0808">Transferase</keyword>
<feature type="domain" description="Bacterial sugar transferase" evidence="3">
    <location>
        <begin position="7"/>
        <end position="204"/>
    </location>
</feature>
<keyword evidence="2" id="KW-1133">Transmembrane helix</keyword>
<dbReference type="Pfam" id="PF02397">
    <property type="entry name" value="Bac_transf"/>
    <property type="match status" value="1"/>
</dbReference>
<evidence type="ECO:0000259" key="3">
    <source>
        <dbReference type="Pfam" id="PF02397"/>
    </source>
</evidence>
<gene>
    <name evidence="4" type="ORF">ENR63_02535</name>
</gene>
<protein>
    <submittedName>
        <fullName evidence="4">Sugar transferase</fullName>
    </submittedName>
</protein>
<dbReference type="InterPro" id="IPR003362">
    <property type="entry name" value="Bact_transf"/>
</dbReference>
<name>A0A7C4XHM4_UNCKA</name>
<proteinExistence type="inferred from homology"/>
<accession>A0A7C4XHM4</accession>
<keyword evidence="2" id="KW-0812">Transmembrane</keyword>
<dbReference type="AlphaFoldDB" id="A0A7C4XHM4"/>
<dbReference type="GO" id="GO:0016780">
    <property type="term" value="F:phosphotransferase activity, for other substituted phosphate groups"/>
    <property type="evidence" value="ECO:0007669"/>
    <property type="project" value="TreeGrafter"/>
</dbReference>
<comment type="similarity">
    <text evidence="1">Belongs to the bacterial sugar transferase family.</text>
</comment>
<sequence length="210" mass="23718">MFYDIGKRIMDIFGALVGIVIFSPLLVLGALYVKVISPEGPIFADIPFRSGKDGKPFFMYKFRSMYPGAHEKMLADPALSKKYKENGYKLDPDPRLIPGSSFLRKSSIDEMPQFFNILKGEMSLVGPRPYFINELVEQVERYPEAKGYVEELKTVKPGLTGPWQVGGRSELPFIERAKKDAEYAKRRSLLYDLLIILKTPLAVISCRGAV</sequence>
<evidence type="ECO:0000313" key="4">
    <source>
        <dbReference type="EMBL" id="HGW29775.1"/>
    </source>
</evidence>
<evidence type="ECO:0000256" key="1">
    <source>
        <dbReference type="ARBA" id="ARBA00006464"/>
    </source>
</evidence>
<keyword evidence="2" id="KW-0472">Membrane</keyword>
<organism evidence="4">
    <name type="scientific">candidate division WWE3 bacterium</name>
    <dbReference type="NCBI Taxonomy" id="2053526"/>
    <lineage>
        <taxon>Bacteria</taxon>
        <taxon>Katanobacteria</taxon>
    </lineage>
</organism>
<feature type="transmembrane region" description="Helical" evidence="2">
    <location>
        <begin position="12"/>
        <end position="33"/>
    </location>
</feature>
<dbReference type="PANTHER" id="PTHR30576:SF0">
    <property type="entry name" value="UNDECAPRENYL-PHOSPHATE N-ACETYLGALACTOSAMINYL 1-PHOSPHATE TRANSFERASE-RELATED"/>
    <property type="match status" value="1"/>
</dbReference>
<dbReference type="EMBL" id="DSRT01000135">
    <property type="protein sequence ID" value="HGW29775.1"/>
    <property type="molecule type" value="Genomic_DNA"/>
</dbReference>